<evidence type="ECO:0000256" key="5">
    <source>
        <dbReference type="ARBA" id="ARBA00022989"/>
    </source>
</evidence>
<feature type="transmembrane region" description="Helical" evidence="7">
    <location>
        <begin position="88"/>
        <end position="113"/>
    </location>
</feature>
<reference evidence="9 10" key="1">
    <citation type="submission" date="2019-12" db="EMBL/GenBank/DDBJ databases">
        <authorList>
            <person name="Li M."/>
        </authorList>
    </citation>
    <scope>NUCLEOTIDE SEQUENCE [LARGE SCALE GENOMIC DNA]</scope>
    <source>
        <strain evidence="9 10">GBMRC 2024</strain>
    </source>
</reference>
<dbReference type="Proteomes" id="UP000477911">
    <property type="component" value="Unassembled WGS sequence"/>
</dbReference>
<sequence length="288" mass="31130">MTTVATNATDRPLARVSRTARAMLRPAELYLLFLVLLIVAGPWVAPFSAYDFNASASLLGPSWVHPFGTDEFGRDILSRVLVGARPTLLPAFAAATLGIAAGTVTGLVCGLFGGRVDELIMRSMDILLSFPALILAMLIVTMMGSSIVNLVLAMSLIFWPRSARLIRSAALEIGKREFIEACRARGESLGFILFREMLPNLRSVVIIDLALRSSYAILLSASLAYLGMGAQTPTPAWGLMVKEGQQFIQFAPWLTVFPCLVVAVIATGTVLIGESVRQRFAISTRLAR</sequence>
<gene>
    <name evidence="9" type="ORF">GR170_22910</name>
</gene>
<accession>A0A6L7G9D1</accession>
<dbReference type="EMBL" id="WUMU01000034">
    <property type="protein sequence ID" value="MXN20691.1"/>
    <property type="molecule type" value="Genomic_DNA"/>
</dbReference>
<evidence type="ECO:0000256" key="3">
    <source>
        <dbReference type="ARBA" id="ARBA00022475"/>
    </source>
</evidence>
<dbReference type="PANTHER" id="PTHR43386">
    <property type="entry name" value="OLIGOPEPTIDE TRANSPORT SYSTEM PERMEASE PROTEIN APPC"/>
    <property type="match status" value="1"/>
</dbReference>
<evidence type="ECO:0000313" key="10">
    <source>
        <dbReference type="Proteomes" id="UP000477911"/>
    </source>
</evidence>
<dbReference type="PANTHER" id="PTHR43386:SF25">
    <property type="entry name" value="PEPTIDE ABC TRANSPORTER PERMEASE PROTEIN"/>
    <property type="match status" value="1"/>
</dbReference>
<proteinExistence type="inferred from homology"/>
<keyword evidence="10" id="KW-1185">Reference proteome</keyword>
<comment type="similarity">
    <text evidence="7">Belongs to the binding-protein-dependent transport system permease family.</text>
</comment>
<feature type="transmembrane region" description="Helical" evidence="7">
    <location>
        <begin position="247"/>
        <end position="272"/>
    </location>
</feature>
<evidence type="ECO:0000256" key="1">
    <source>
        <dbReference type="ARBA" id="ARBA00004651"/>
    </source>
</evidence>
<dbReference type="PROSITE" id="PS50928">
    <property type="entry name" value="ABC_TM1"/>
    <property type="match status" value="1"/>
</dbReference>
<keyword evidence="6 7" id="KW-0472">Membrane</keyword>
<evidence type="ECO:0000259" key="8">
    <source>
        <dbReference type="PROSITE" id="PS50928"/>
    </source>
</evidence>
<keyword evidence="4 7" id="KW-0812">Transmembrane</keyword>
<name>A0A6L7G9D1_9RHOB</name>
<dbReference type="RefSeq" id="WP_160896815.1">
    <property type="nucleotide sequence ID" value="NZ_WUMU01000034.1"/>
</dbReference>
<comment type="subcellular location">
    <subcellularLocation>
        <location evidence="1 7">Cell membrane</location>
        <topology evidence="1 7">Multi-pass membrane protein</topology>
    </subcellularLocation>
</comment>
<dbReference type="InterPro" id="IPR035906">
    <property type="entry name" value="MetI-like_sf"/>
</dbReference>
<dbReference type="Pfam" id="PF00528">
    <property type="entry name" value="BPD_transp_1"/>
    <property type="match status" value="1"/>
</dbReference>
<keyword evidence="3" id="KW-1003">Cell membrane</keyword>
<feature type="transmembrane region" description="Helical" evidence="7">
    <location>
        <begin position="133"/>
        <end position="159"/>
    </location>
</feature>
<evidence type="ECO:0000256" key="6">
    <source>
        <dbReference type="ARBA" id="ARBA00023136"/>
    </source>
</evidence>
<dbReference type="AlphaFoldDB" id="A0A6L7G9D1"/>
<evidence type="ECO:0000256" key="2">
    <source>
        <dbReference type="ARBA" id="ARBA00022448"/>
    </source>
</evidence>
<dbReference type="SUPFAM" id="SSF161098">
    <property type="entry name" value="MetI-like"/>
    <property type="match status" value="1"/>
</dbReference>
<dbReference type="GO" id="GO:0055085">
    <property type="term" value="P:transmembrane transport"/>
    <property type="evidence" value="ECO:0007669"/>
    <property type="project" value="InterPro"/>
</dbReference>
<protein>
    <submittedName>
        <fullName evidence="9">ABC transporter permease subunit</fullName>
    </submittedName>
</protein>
<keyword evidence="5 7" id="KW-1133">Transmembrane helix</keyword>
<evidence type="ECO:0000256" key="4">
    <source>
        <dbReference type="ARBA" id="ARBA00022692"/>
    </source>
</evidence>
<dbReference type="Gene3D" id="1.10.3720.10">
    <property type="entry name" value="MetI-like"/>
    <property type="match status" value="1"/>
</dbReference>
<organism evidence="9 10">
    <name type="scientific">Pseudooceanicola albus</name>
    <dbReference type="NCBI Taxonomy" id="2692189"/>
    <lineage>
        <taxon>Bacteria</taxon>
        <taxon>Pseudomonadati</taxon>
        <taxon>Pseudomonadota</taxon>
        <taxon>Alphaproteobacteria</taxon>
        <taxon>Rhodobacterales</taxon>
        <taxon>Paracoccaceae</taxon>
        <taxon>Pseudooceanicola</taxon>
    </lineage>
</organism>
<evidence type="ECO:0000313" key="9">
    <source>
        <dbReference type="EMBL" id="MXN20691.1"/>
    </source>
</evidence>
<comment type="caution">
    <text evidence="9">The sequence shown here is derived from an EMBL/GenBank/DDBJ whole genome shotgun (WGS) entry which is preliminary data.</text>
</comment>
<evidence type="ECO:0000256" key="7">
    <source>
        <dbReference type="RuleBase" id="RU363032"/>
    </source>
</evidence>
<dbReference type="InterPro" id="IPR050366">
    <property type="entry name" value="BP-dependent_transpt_permease"/>
</dbReference>
<dbReference type="CDD" id="cd06261">
    <property type="entry name" value="TM_PBP2"/>
    <property type="match status" value="1"/>
</dbReference>
<dbReference type="InterPro" id="IPR000515">
    <property type="entry name" value="MetI-like"/>
</dbReference>
<feature type="transmembrane region" description="Helical" evidence="7">
    <location>
        <begin position="29"/>
        <end position="50"/>
    </location>
</feature>
<keyword evidence="2 7" id="KW-0813">Transport</keyword>
<feature type="domain" description="ABC transmembrane type-1" evidence="8">
    <location>
        <begin position="84"/>
        <end position="273"/>
    </location>
</feature>
<dbReference type="GO" id="GO:0005886">
    <property type="term" value="C:plasma membrane"/>
    <property type="evidence" value="ECO:0007669"/>
    <property type="project" value="UniProtKB-SubCell"/>
</dbReference>